<evidence type="ECO:0000313" key="3">
    <source>
        <dbReference type="Proteomes" id="UP001281410"/>
    </source>
</evidence>
<dbReference type="Pfam" id="PF07250">
    <property type="entry name" value="Glyoxal_oxid_N"/>
    <property type="match status" value="1"/>
</dbReference>
<sequence length="114" mass="12940">MPDNDRDLLMINGAKRGTAGWDFAGDPNTTPILYKSDNPITQQFMELTATTIMCYSTSAVLPNGKILVAGSNPNYNYYLTDMEYPIELRVEKFYPPYLDPLLVLDRSFSISNFR</sequence>
<dbReference type="InterPro" id="IPR037293">
    <property type="entry name" value="Gal_Oxidase_central_sf"/>
</dbReference>
<proteinExistence type="predicted"/>
<feature type="domain" description="Glyoxal oxidase N-terminal" evidence="1">
    <location>
        <begin position="6"/>
        <end position="97"/>
    </location>
</feature>
<keyword evidence="3" id="KW-1185">Reference proteome</keyword>
<dbReference type="EMBL" id="JANJYJ010000007">
    <property type="protein sequence ID" value="KAK3199469.1"/>
    <property type="molecule type" value="Genomic_DNA"/>
</dbReference>
<organism evidence="2 3">
    <name type="scientific">Dipteronia sinensis</name>
    <dbReference type="NCBI Taxonomy" id="43782"/>
    <lineage>
        <taxon>Eukaryota</taxon>
        <taxon>Viridiplantae</taxon>
        <taxon>Streptophyta</taxon>
        <taxon>Embryophyta</taxon>
        <taxon>Tracheophyta</taxon>
        <taxon>Spermatophyta</taxon>
        <taxon>Magnoliopsida</taxon>
        <taxon>eudicotyledons</taxon>
        <taxon>Gunneridae</taxon>
        <taxon>Pentapetalae</taxon>
        <taxon>rosids</taxon>
        <taxon>malvids</taxon>
        <taxon>Sapindales</taxon>
        <taxon>Sapindaceae</taxon>
        <taxon>Hippocastanoideae</taxon>
        <taxon>Acereae</taxon>
        <taxon>Dipteronia</taxon>
    </lineage>
</organism>
<dbReference type="InterPro" id="IPR011043">
    <property type="entry name" value="Gal_Oxase/kelch_b-propeller"/>
</dbReference>
<dbReference type="PANTHER" id="PTHR32208:SF103">
    <property type="entry name" value="GALACTOSE OXIDASE-LIKE EARLY SET DOMAIN-CONTAINING PROTEIN"/>
    <property type="match status" value="1"/>
</dbReference>
<dbReference type="SUPFAM" id="SSF50965">
    <property type="entry name" value="Galactose oxidase, central domain"/>
    <property type="match status" value="1"/>
</dbReference>
<dbReference type="Gene3D" id="2.130.10.80">
    <property type="entry name" value="Galactose oxidase/kelch, beta-propeller"/>
    <property type="match status" value="1"/>
</dbReference>
<evidence type="ECO:0000313" key="2">
    <source>
        <dbReference type="EMBL" id="KAK3199469.1"/>
    </source>
</evidence>
<reference evidence="2" key="1">
    <citation type="journal article" date="2023" name="Plant J.">
        <title>Genome sequences and population genomics provide insights into the demographic history, inbreeding, and mutation load of two 'living fossil' tree species of Dipteronia.</title>
        <authorList>
            <person name="Feng Y."/>
            <person name="Comes H.P."/>
            <person name="Chen J."/>
            <person name="Zhu S."/>
            <person name="Lu R."/>
            <person name="Zhang X."/>
            <person name="Li P."/>
            <person name="Qiu J."/>
            <person name="Olsen K.M."/>
            <person name="Qiu Y."/>
        </authorList>
    </citation>
    <scope>NUCLEOTIDE SEQUENCE</scope>
    <source>
        <strain evidence="2">NBL</strain>
    </source>
</reference>
<name>A0AAE0A3C1_9ROSI</name>
<accession>A0AAE0A3C1</accession>
<dbReference type="InterPro" id="IPR009880">
    <property type="entry name" value="Glyoxal_oxidase_N"/>
</dbReference>
<dbReference type="AlphaFoldDB" id="A0AAE0A3C1"/>
<protein>
    <recommendedName>
        <fullName evidence="1">Glyoxal oxidase N-terminal domain-containing protein</fullName>
    </recommendedName>
</protein>
<dbReference type="Proteomes" id="UP001281410">
    <property type="component" value="Unassembled WGS sequence"/>
</dbReference>
<evidence type="ECO:0000259" key="1">
    <source>
        <dbReference type="Pfam" id="PF07250"/>
    </source>
</evidence>
<feature type="non-terminal residue" evidence="2">
    <location>
        <position position="1"/>
    </location>
</feature>
<gene>
    <name evidence="2" type="ORF">Dsin_022884</name>
</gene>
<comment type="caution">
    <text evidence="2">The sequence shown here is derived from an EMBL/GenBank/DDBJ whole genome shotgun (WGS) entry which is preliminary data.</text>
</comment>
<dbReference type="PANTHER" id="PTHR32208">
    <property type="entry name" value="SECRETED PROTEIN-RELATED"/>
    <property type="match status" value="1"/>
</dbReference>